<keyword evidence="1" id="KW-0812">Transmembrane</keyword>
<proteinExistence type="predicted"/>
<dbReference type="EMBL" id="SWKV01000054">
    <property type="protein sequence ID" value="KAF3035899.1"/>
    <property type="molecule type" value="Genomic_DNA"/>
</dbReference>
<accession>A0A9P4WLP9</accession>
<sequence>MHWMNKAWPQGLYVWYRGPSWDMDNKHNVKLMYDSTNEHMLFAAGAVGAISGLVGIVGFFLARQTSKPSTQKATLFLQILPSSIAFLVTFIAFVFTQVAYDTDNRGKCDWTSGYNPNNVFHCTREQAACNIVGYFERPEPAREIQAIFDTKRGEEKEVARRGTVEKDHVHDREVRDYALMWKELDGRN</sequence>
<organism evidence="2 3">
    <name type="scientific">Didymella heteroderae</name>
    <dbReference type="NCBI Taxonomy" id="1769908"/>
    <lineage>
        <taxon>Eukaryota</taxon>
        <taxon>Fungi</taxon>
        <taxon>Dikarya</taxon>
        <taxon>Ascomycota</taxon>
        <taxon>Pezizomycotina</taxon>
        <taxon>Dothideomycetes</taxon>
        <taxon>Pleosporomycetidae</taxon>
        <taxon>Pleosporales</taxon>
        <taxon>Pleosporineae</taxon>
        <taxon>Didymellaceae</taxon>
        <taxon>Didymella</taxon>
    </lineage>
</organism>
<protein>
    <submittedName>
        <fullName evidence="2">Uncharacterized protein</fullName>
    </submittedName>
</protein>
<feature type="transmembrane region" description="Helical" evidence="1">
    <location>
        <begin position="74"/>
        <end position="95"/>
    </location>
</feature>
<name>A0A9P4WLP9_9PLEO</name>
<dbReference type="Proteomes" id="UP000758155">
    <property type="component" value="Unassembled WGS sequence"/>
</dbReference>
<keyword evidence="3" id="KW-1185">Reference proteome</keyword>
<keyword evidence="1" id="KW-0472">Membrane</keyword>
<dbReference type="OrthoDB" id="3736736at2759"/>
<evidence type="ECO:0000313" key="3">
    <source>
        <dbReference type="Proteomes" id="UP000758155"/>
    </source>
</evidence>
<evidence type="ECO:0000256" key="1">
    <source>
        <dbReference type="SAM" id="Phobius"/>
    </source>
</evidence>
<gene>
    <name evidence="2" type="ORF">E8E12_001464</name>
</gene>
<comment type="caution">
    <text evidence="2">The sequence shown here is derived from an EMBL/GenBank/DDBJ whole genome shotgun (WGS) entry which is preliminary data.</text>
</comment>
<reference evidence="2" key="1">
    <citation type="submission" date="2019-04" db="EMBL/GenBank/DDBJ databases">
        <title>Sequencing of skin fungus with MAO and IRED activity.</title>
        <authorList>
            <person name="Marsaioli A.J."/>
            <person name="Bonatto J.M.C."/>
            <person name="Reis Junior O."/>
        </authorList>
    </citation>
    <scope>NUCLEOTIDE SEQUENCE</scope>
    <source>
        <strain evidence="2">28M1</strain>
    </source>
</reference>
<feature type="transmembrane region" description="Helical" evidence="1">
    <location>
        <begin position="40"/>
        <end position="62"/>
    </location>
</feature>
<evidence type="ECO:0000313" key="2">
    <source>
        <dbReference type="EMBL" id="KAF3035899.1"/>
    </source>
</evidence>
<dbReference type="AlphaFoldDB" id="A0A9P4WLP9"/>
<keyword evidence="1" id="KW-1133">Transmembrane helix</keyword>